<name>A0A1V3STM0_9BACT</name>
<dbReference type="EMBL" id="MPOJ01000021">
    <property type="protein sequence ID" value="OOH70857.1"/>
    <property type="molecule type" value="Genomic_DNA"/>
</dbReference>
<gene>
    <name evidence="1" type="ORF">BOX24_10135</name>
</gene>
<proteinExistence type="predicted"/>
<sequence length="73" mass="8572">MSPSRLFLPFDEEKTFQGKQTRCIPETCPRTRVSSFSSKLSCPFSVFQNPPRPFSILKRFWHTTCFNSPVKKR</sequence>
<dbReference type="AlphaFoldDB" id="A0A1V3STM0"/>
<evidence type="ECO:0000313" key="2">
    <source>
        <dbReference type="Proteomes" id="UP000188586"/>
    </source>
</evidence>
<reference evidence="1 2" key="1">
    <citation type="submission" date="2016-11" db="EMBL/GenBank/DDBJ databases">
        <title>Comparative genomics of co-occurring bacteria in distinct bioleaching systems unravels niche-specific adaptation.</title>
        <authorList>
            <person name="Zhang X."/>
            <person name="Liu X."/>
            <person name="Yin H."/>
        </authorList>
    </citation>
    <scope>NUCLEOTIDE SEQUENCE [LARGE SCALE GENOMIC DNA]</scope>
    <source>
        <strain evidence="1 2">DX</strain>
    </source>
</reference>
<protein>
    <submittedName>
        <fullName evidence="1">Uncharacterized protein</fullName>
    </submittedName>
</protein>
<evidence type="ECO:0000313" key="1">
    <source>
        <dbReference type="EMBL" id="OOH70857.1"/>
    </source>
</evidence>
<comment type="caution">
    <text evidence="1">The sequence shown here is derived from an EMBL/GenBank/DDBJ whole genome shotgun (WGS) entry which is preliminary data.</text>
</comment>
<organism evidence="1 2">
    <name type="scientific">Leptospirillum ferriphilum</name>
    <dbReference type="NCBI Taxonomy" id="178606"/>
    <lineage>
        <taxon>Bacteria</taxon>
        <taxon>Pseudomonadati</taxon>
        <taxon>Nitrospirota</taxon>
        <taxon>Nitrospiria</taxon>
        <taxon>Nitrospirales</taxon>
        <taxon>Nitrospiraceae</taxon>
        <taxon>Leptospirillum</taxon>
    </lineage>
</organism>
<accession>A0A1V3STM0</accession>
<dbReference type="Proteomes" id="UP000188586">
    <property type="component" value="Unassembled WGS sequence"/>
</dbReference>